<dbReference type="Pfam" id="PF01924">
    <property type="entry name" value="HypD"/>
    <property type="match status" value="1"/>
</dbReference>
<reference evidence="4 5" key="1">
    <citation type="submission" date="2019-08" db="EMBL/GenBank/DDBJ databases">
        <title>In-depth cultivation of the pig gut microbiome towards novel bacterial diversity and tailored functional studies.</title>
        <authorList>
            <person name="Wylensek D."/>
            <person name="Hitch T.C.A."/>
            <person name="Clavel T."/>
        </authorList>
    </citation>
    <scope>NUCLEOTIDE SEQUENCE [LARGE SCALE GENOMIC DNA]</scope>
    <source>
        <strain evidence="4 5">Oil+RF-744-WCA-WT-11</strain>
    </source>
</reference>
<dbReference type="InterPro" id="IPR002780">
    <property type="entry name" value="Hyd_form_HypD"/>
</dbReference>
<dbReference type="InterPro" id="IPR042244">
    <property type="entry name" value="HypD_2_sf"/>
</dbReference>
<evidence type="ECO:0000313" key="5">
    <source>
        <dbReference type="Proteomes" id="UP000481852"/>
    </source>
</evidence>
<evidence type="ECO:0000256" key="3">
    <source>
        <dbReference type="ARBA" id="ARBA00023004"/>
    </source>
</evidence>
<dbReference type="AlphaFoldDB" id="A0A6L5X9H7"/>
<dbReference type="PIRSF" id="PIRSF005622">
    <property type="entry name" value="Hydrgn_mat_hypD"/>
    <property type="match status" value="1"/>
</dbReference>
<protein>
    <submittedName>
        <fullName evidence="4">Hydrogenase formation protein HypD</fullName>
    </submittedName>
</protein>
<sequence length="356" mass="38422">MDKRNTELLRAITDYLKNYDGPELRIMEVCGSHTGAIAKYGIPQLLSDRIHLISGPGCPVCVAPSAYIDRMIELSLQPDVIVTTFGDLLRVPGSRESLSEAKGRGAKARMVYSPFDTIDLAKKDPAHTYVFAALGFETTAPVYALMARQVLEDGIPNVKLLTAIKTMPAVIRALMDSGAPVNAFLAPGHVSVVTGSRIWEPLAEQYEIPFAVAGFQGIEILEALYGIARWTNGRSGGRVMNFYPSVVSRAGNEEAQTQIREVFEPVSAVWRGIGEIEGSGLALRGPYAALDAGSRGLSRDVRKNKACRCGEVLCGKIPPTACPLHGKVCTPLTPQGACMVSPEGSCRTWFEGGRKR</sequence>
<organism evidence="4 5">
    <name type="scientific">Porcincola intestinalis</name>
    <dbReference type="NCBI Taxonomy" id="2606632"/>
    <lineage>
        <taxon>Bacteria</taxon>
        <taxon>Bacillati</taxon>
        <taxon>Bacillota</taxon>
        <taxon>Clostridia</taxon>
        <taxon>Lachnospirales</taxon>
        <taxon>Lachnospiraceae</taxon>
        <taxon>Porcincola</taxon>
    </lineage>
</organism>
<dbReference type="Gene3D" id="3.40.50.11740">
    <property type="entry name" value="HypD, alpha/beta domain 2"/>
    <property type="match status" value="2"/>
</dbReference>
<gene>
    <name evidence="4" type="primary">hypD</name>
    <name evidence="4" type="ORF">FYJ35_10155</name>
</gene>
<name>A0A6L5X9H7_9FIRM</name>
<dbReference type="RefSeq" id="WP_154526197.1">
    <property type="nucleotide sequence ID" value="NZ_VULZ01000011.1"/>
</dbReference>
<dbReference type="GO" id="GO:0070025">
    <property type="term" value="F:carbon monoxide binding"/>
    <property type="evidence" value="ECO:0007669"/>
    <property type="project" value="TreeGrafter"/>
</dbReference>
<dbReference type="EMBL" id="VULZ01000011">
    <property type="protein sequence ID" value="MSS15394.1"/>
    <property type="molecule type" value="Genomic_DNA"/>
</dbReference>
<dbReference type="GO" id="GO:0051604">
    <property type="term" value="P:protein maturation"/>
    <property type="evidence" value="ECO:0007669"/>
    <property type="project" value="TreeGrafter"/>
</dbReference>
<dbReference type="NCBIfam" id="TIGR00075">
    <property type="entry name" value="hypD"/>
    <property type="match status" value="1"/>
</dbReference>
<dbReference type="PANTHER" id="PTHR30149:SF0">
    <property type="entry name" value="HYDROGENASE MATURATION FACTOR HYPD"/>
    <property type="match status" value="1"/>
</dbReference>
<accession>A0A6L5X9H7</accession>
<dbReference type="Gene3D" id="6.10.20.100">
    <property type="match status" value="1"/>
</dbReference>
<dbReference type="PANTHER" id="PTHR30149">
    <property type="entry name" value="HYDROGENASE PROTEIN ASSEMBLY PROTEIN HYPD"/>
    <property type="match status" value="1"/>
</dbReference>
<dbReference type="GO" id="GO:0005506">
    <property type="term" value="F:iron ion binding"/>
    <property type="evidence" value="ECO:0007669"/>
    <property type="project" value="TreeGrafter"/>
</dbReference>
<evidence type="ECO:0000256" key="1">
    <source>
        <dbReference type="ARBA" id="ARBA00007888"/>
    </source>
</evidence>
<proteinExistence type="inferred from homology"/>
<dbReference type="InterPro" id="IPR042243">
    <property type="entry name" value="HypD_1"/>
</dbReference>
<keyword evidence="2" id="KW-0479">Metal-binding</keyword>
<evidence type="ECO:0000313" key="4">
    <source>
        <dbReference type="EMBL" id="MSS15394.1"/>
    </source>
</evidence>
<comment type="caution">
    <text evidence="4">The sequence shown here is derived from an EMBL/GenBank/DDBJ whole genome shotgun (WGS) entry which is preliminary data.</text>
</comment>
<evidence type="ECO:0000256" key="2">
    <source>
        <dbReference type="ARBA" id="ARBA00022723"/>
    </source>
</evidence>
<dbReference type="Proteomes" id="UP000481852">
    <property type="component" value="Unassembled WGS sequence"/>
</dbReference>
<keyword evidence="3" id="KW-0408">Iron</keyword>
<keyword evidence="5" id="KW-1185">Reference proteome</keyword>
<comment type="similarity">
    <text evidence="1">Belongs to the HypD family.</text>
</comment>
<dbReference type="GO" id="GO:0051539">
    <property type="term" value="F:4 iron, 4 sulfur cluster binding"/>
    <property type="evidence" value="ECO:0007669"/>
    <property type="project" value="TreeGrafter"/>
</dbReference>